<feature type="domain" description="Aldehyde dehydrogenase" evidence="3">
    <location>
        <begin position="13"/>
        <end position="263"/>
    </location>
</feature>
<feature type="non-terminal residue" evidence="4">
    <location>
        <position position="263"/>
    </location>
</feature>
<evidence type="ECO:0000256" key="2">
    <source>
        <dbReference type="ARBA" id="ARBA00023002"/>
    </source>
</evidence>
<dbReference type="Proteomes" id="UP001413721">
    <property type="component" value="Unassembled WGS sequence"/>
</dbReference>
<dbReference type="Gene3D" id="3.40.605.10">
    <property type="entry name" value="Aldehyde Dehydrogenase, Chain A, domain 1"/>
    <property type="match status" value="1"/>
</dbReference>
<dbReference type="InterPro" id="IPR016162">
    <property type="entry name" value="Ald_DH_N"/>
</dbReference>
<dbReference type="InterPro" id="IPR050740">
    <property type="entry name" value="Aldehyde_DH_Superfamily"/>
</dbReference>
<dbReference type="PANTHER" id="PTHR43353">
    <property type="entry name" value="SUCCINATE-SEMIALDEHYDE DEHYDROGENASE, MITOCHONDRIAL"/>
    <property type="match status" value="1"/>
</dbReference>
<dbReference type="EMBL" id="JBBKTW010000005">
    <property type="protein sequence ID" value="MEN2989839.1"/>
    <property type="molecule type" value="Genomic_DNA"/>
</dbReference>
<reference evidence="4 5" key="1">
    <citation type="submission" date="2024-03" db="EMBL/GenBank/DDBJ databases">
        <title>High-quality draft genome sequencing of Tistrella sp. BH-R2-4.</title>
        <authorList>
            <person name="Dong C."/>
        </authorList>
    </citation>
    <scope>NUCLEOTIDE SEQUENCE [LARGE SCALE GENOMIC DNA]</scope>
    <source>
        <strain evidence="4 5">BH-R2-4</strain>
    </source>
</reference>
<evidence type="ECO:0000259" key="3">
    <source>
        <dbReference type="Pfam" id="PF00171"/>
    </source>
</evidence>
<dbReference type="PANTHER" id="PTHR43353:SF5">
    <property type="entry name" value="SUCCINATE-SEMIALDEHYDE DEHYDROGENASE, MITOCHONDRIAL"/>
    <property type="match status" value="1"/>
</dbReference>
<comment type="similarity">
    <text evidence="1">Belongs to the aldehyde dehydrogenase family.</text>
</comment>
<dbReference type="InterPro" id="IPR015590">
    <property type="entry name" value="Aldehyde_DH_dom"/>
</dbReference>
<protein>
    <submittedName>
        <fullName evidence="4">Aldehyde dehydrogenase family protein</fullName>
    </submittedName>
</protein>
<evidence type="ECO:0000256" key="1">
    <source>
        <dbReference type="ARBA" id="ARBA00009986"/>
    </source>
</evidence>
<accession>A0ABU9YLZ7</accession>
<evidence type="ECO:0000313" key="5">
    <source>
        <dbReference type="Proteomes" id="UP001413721"/>
    </source>
</evidence>
<name>A0ABU9YLZ7_9PROT</name>
<keyword evidence="5" id="KW-1185">Reference proteome</keyword>
<dbReference type="Pfam" id="PF00171">
    <property type="entry name" value="Aldedh"/>
    <property type="match status" value="1"/>
</dbReference>
<proteinExistence type="inferred from homology"/>
<dbReference type="RefSeq" id="WP_345937773.1">
    <property type="nucleotide sequence ID" value="NZ_JBBKTW010000005.1"/>
</dbReference>
<comment type="caution">
    <text evidence="4">The sequence shown here is derived from an EMBL/GenBank/DDBJ whole genome shotgun (WGS) entry which is preliminary data.</text>
</comment>
<sequence>MYPDTRLHIDGAWTAGSTGFDEAVLNPATAAEIGRVAHATTADLDRALEAADRAFKTWRKVPAYDRSKLMRKAAGLLRERADNIARIMTLEQGKPLAEARAETMAAADIIEWFAEEARRAYGRIVPPRFAGTQQLVTREPVGPVAAFTPWNFPINQVVRKVSAALAAGCTIIVKGPEETPASCAELIRAYVDAGLPAGVVNLVYGVPAEISAYLIPHPVIRKISFTGSTAVGKQLAALAGQHMKLATMELGGHAPAIVFDDVD</sequence>
<evidence type="ECO:0000313" key="4">
    <source>
        <dbReference type="EMBL" id="MEN2989839.1"/>
    </source>
</evidence>
<organism evidence="4 5">
    <name type="scientific">Tistrella arctica</name>
    <dbReference type="NCBI Taxonomy" id="3133430"/>
    <lineage>
        <taxon>Bacteria</taxon>
        <taxon>Pseudomonadati</taxon>
        <taxon>Pseudomonadota</taxon>
        <taxon>Alphaproteobacteria</taxon>
        <taxon>Geminicoccales</taxon>
        <taxon>Geminicoccaceae</taxon>
        <taxon>Tistrella</taxon>
    </lineage>
</organism>
<dbReference type="InterPro" id="IPR016161">
    <property type="entry name" value="Ald_DH/histidinol_DH"/>
</dbReference>
<gene>
    <name evidence="4" type="ORF">WG926_16090</name>
</gene>
<keyword evidence="2" id="KW-0560">Oxidoreductase</keyword>
<dbReference type="SUPFAM" id="SSF53720">
    <property type="entry name" value="ALDH-like"/>
    <property type="match status" value="1"/>
</dbReference>